<evidence type="ECO:0000313" key="8">
    <source>
        <dbReference type="EMBL" id="MPL78598.1"/>
    </source>
</evidence>
<protein>
    <submittedName>
        <fullName evidence="8">Cytochrome c biogenesis protein CcsA</fullName>
    </submittedName>
</protein>
<comment type="subcellular location">
    <subcellularLocation>
        <location evidence="1">Membrane</location>
        <topology evidence="1">Multi-pass membrane protein</topology>
    </subcellularLocation>
</comment>
<dbReference type="InterPro" id="IPR002541">
    <property type="entry name" value="Cyt_c_assembly"/>
</dbReference>
<dbReference type="GO" id="GO:0020037">
    <property type="term" value="F:heme binding"/>
    <property type="evidence" value="ECO:0007669"/>
    <property type="project" value="InterPro"/>
</dbReference>
<feature type="transmembrane region" description="Helical" evidence="6">
    <location>
        <begin position="234"/>
        <end position="254"/>
    </location>
</feature>
<evidence type="ECO:0000256" key="6">
    <source>
        <dbReference type="SAM" id="Phobius"/>
    </source>
</evidence>
<dbReference type="InterPro" id="IPR045062">
    <property type="entry name" value="Cyt_c_biogenesis_CcsA/CcmC"/>
</dbReference>
<name>A0A644UHW8_9ZZZZ</name>
<feature type="transmembrane region" description="Helical" evidence="6">
    <location>
        <begin position="91"/>
        <end position="112"/>
    </location>
</feature>
<evidence type="ECO:0000256" key="2">
    <source>
        <dbReference type="ARBA" id="ARBA00022692"/>
    </source>
</evidence>
<gene>
    <name evidence="8" type="primary">ccsA_7</name>
    <name evidence="8" type="ORF">SDC9_24467</name>
</gene>
<evidence type="ECO:0000256" key="5">
    <source>
        <dbReference type="ARBA" id="ARBA00023136"/>
    </source>
</evidence>
<feature type="transmembrane region" description="Helical" evidence="6">
    <location>
        <begin position="132"/>
        <end position="155"/>
    </location>
</feature>
<comment type="caution">
    <text evidence="8">The sequence shown here is derived from an EMBL/GenBank/DDBJ whole genome shotgun (WGS) entry which is preliminary data.</text>
</comment>
<evidence type="ECO:0000256" key="3">
    <source>
        <dbReference type="ARBA" id="ARBA00022748"/>
    </source>
</evidence>
<dbReference type="PANTHER" id="PTHR30071:SF1">
    <property type="entry name" value="CYTOCHROME B_B6 PROTEIN-RELATED"/>
    <property type="match status" value="1"/>
</dbReference>
<organism evidence="8">
    <name type="scientific">bioreactor metagenome</name>
    <dbReference type="NCBI Taxonomy" id="1076179"/>
    <lineage>
        <taxon>unclassified sequences</taxon>
        <taxon>metagenomes</taxon>
        <taxon>ecological metagenomes</taxon>
    </lineage>
</organism>
<feature type="transmembrane region" description="Helical" evidence="6">
    <location>
        <begin position="206"/>
        <end position="225"/>
    </location>
</feature>
<evidence type="ECO:0000259" key="7">
    <source>
        <dbReference type="Pfam" id="PF01578"/>
    </source>
</evidence>
<dbReference type="GO" id="GO:0005886">
    <property type="term" value="C:plasma membrane"/>
    <property type="evidence" value="ECO:0007669"/>
    <property type="project" value="TreeGrafter"/>
</dbReference>
<accession>A0A644UHW8</accession>
<sequence>MIATIGFILVIAAAAAQVVSLFRKGDKKESLSPWLMAAAAAAFLGVMLSRSVKIGFIALTSTYESLLFYSAFIMILDIVYRFQKKIHYSKIIGFGATIAALVLAAIASSPLLPKEALPPIPALRSLWLVIHVALSFVGEAFFVISFVASLAFLFTKDEKKKINFDRITYTAVAVGYPIFTAGALIFGAIWAEQAWGRWWSWDPKETWAFITWLVYTLYLHVRLIMKKKNAAPSWIAVVGFLCTVFTFFGVNYLLPGLHSYG</sequence>
<keyword evidence="3" id="KW-0201">Cytochrome c-type biogenesis</keyword>
<dbReference type="GO" id="GO:0017004">
    <property type="term" value="P:cytochrome complex assembly"/>
    <property type="evidence" value="ECO:0007669"/>
    <property type="project" value="UniProtKB-KW"/>
</dbReference>
<keyword evidence="2 6" id="KW-0812">Transmembrane</keyword>
<feature type="transmembrane region" description="Helical" evidence="6">
    <location>
        <begin position="54"/>
        <end position="79"/>
    </location>
</feature>
<feature type="transmembrane region" description="Helical" evidence="6">
    <location>
        <begin position="31"/>
        <end position="48"/>
    </location>
</feature>
<dbReference type="EMBL" id="VSSQ01000118">
    <property type="protein sequence ID" value="MPL78598.1"/>
    <property type="molecule type" value="Genomic_DNA"/>
</dbReference>
<reference evidence="8" key="1">
    <citation type="submission" date="2019-08" db="EMBL/GenBank/DDBJ databases">
        <authorList>
            <person name="Kucharzyk K."/>
            <person name="Murdoch R.W."/>
            <person name="Higgins S."/>
            <person name="Loffler F."/>
        </authorList>
    </citation>
    <scope>NUCLEOTIDE SEQUENCE</scope>
</reference>
<dbReference type="Pfam" id="PF01578">
    <property type="entry name" value="Cytochrom_C_asm"/>
    <property type="match status" value="1"/>
</dbReference>
<feature type="transmembrane region" description="Helical" evidence="6">
    <location>
        <begin position="6"/>
        <end position="22"/>
    </location>
</feature>
<dbReference type="PANTHER" id="PTHR30071">
    <property type="entry name" value="HEME EXPORTER PROTEIN C"/>
    <property type="match status" value="1"/>
</dbReference>
<keyword evidence="5 6" id="KW-0472">Membrane</keyword>
<feature type="domain" description="Cytochrome c assembly protein" evidence="7">
    <location>
        <begin position="61"/>
        <end position="258"/>
    </location>
</feature>
<dbReference type="AlphaFoldDB" id="A0A644UHW8"/>
<feature type="transmembrane region" description="Helical" evidence="6">
    <location>
        <begin position="167"/>
        <end position="191"/>
    </location>
</feature>
<evidence type="ECO:0000256" key="4">
    <source>
        <dbReference type="ARBA" id="ARBA00022989"/>
    </source>
</evidence>
<proteinExistence type="predicted"/>
<keyword evidence="4 6" id="KW-1133">Transmembrane helix</keyword>
<evidence type="ECO:0000256" key="1">
    <source>
        <dbReference type="ARBA" id="ARBA00004141"/>
    </source>
</evidence>